<keyword evidence="2" id="KW-1185">Reference proteome</keyword>
<proteinExistence type="predicted"/>
<dbReference type="InterPro" id="IPR046151">
    <property type="entry name" value="DUF6153"/>
</dbReference>
<dbReference type="EMBL" id="JNFQ01000001">
    <property type="protein sequence ID" value="KFG75012.1"/>
    <property type="molecule type" value="Genomic_DNA"/>
</dbReference>
<reference evidence="1 2" key="1">
    <citation type="submission" date="2014-05" db="EMBL/GenBank/DDBJ databases">
        <title>Complete genome sequence of the Streptomyces mutabilis TRM45540.</title>
        <authorList>
            <person name="Luo X."/>
            <person name="Zhang L."/>
        </authorList>
    </citation>
    <scope>NUCLEOTIDE SEQUENCE [LARGE SCALE GENOMIC DNA]</scope>
    <source>
        <strain evidence="1 2">TRM45540</strain>
    </source>
</reference>
<organism evidence="1 2">
    <name type="scientific">Streptomyces mutabilis</name>
    <dbReference type="NCBI Taxonomy" id="67332"/>
    <lineage>
        <taxon>Bacteria</taxon>
        <taxon>Bacillati</taxon>
        <taxon>Actinomycetota</taxon>
        <taxon>Actinomycetes</taxon>
        <taxon>Kitasatosporales</taxon>
        <taxon>Streptomycetaceae</taxon>
        <taxon>Streptomyces</taxon>
    </lineage>
</organism>
<sequence length="170" mass="16673">MTRSAPSISRPAGRLLTLLVMAVLAGLLGMHGLAPGVPTGHADPGHADPGHVRAMSAADGVPHKGRASVTDDAPQAFGAHGTDGARQTYGTDGAPYADRACGHTDGGTGHVDHADGTCAAPGTASAYTPPALTGTASDAPAAAAPAVAAVRAPGDVRGPPDLSELQLLRI</sequence>
<dbReference type="AlphaFoldDB" id="A0A086N1J4"/>
<dbReference type="Proteomes" id="UP000029095">
    <property type="component" value="Unassembled WGS sequence"/>
</dbReference>
<dbReference type="Pfam" id="PF19650">
    <property type="entry name" value="DUF6153"/>
    <property type="match status" value="1"/>
</dbReference>
<name>A0A086N1J4_9ACTN</name>
<protein>
    <submittedName>
        <fullName evidence="1">Membrane protein</fullName>
    </submittedName>
</protein>
<evidence type="ECO:0000313" key="2">
    <source>
        <dbReference type="Proteomes" id="UP000029095"/>
    </source>
</evidence>
<accession>A0A086N1J4</accession>
<dbReference type="STRING" id="1915400.FM21_02335"/>
<evidence type="ECO:0000313" key="1">
    <source>
        <dbReference type="EMBL" id="KFG75012.1"/>
    </source>
</evidence>
<comment type="caution">
    <text evidence="1">The sequence shown here is derived from an EMBL/GenBank/DDBJ whole genome shotgun (WGS) entry which is preliminary data.</text>
</comment>
<dbReference type="HOGENOM" id="CLU_135674_0_0_11"/>
<gene>
    <name evidence="1" type="ORF">FM21_02335</name>
</gene>